<gene>
    <name evidence="3" type="ORF">A5866_001970</name>
</gene>
<dbReference type="Gene3D" id="2.60.120.200">
    <property type="match status" value="1"/>
</dbReference>
<evidence type="ECO:0000313" key="4">
    <source>
        <dbReference type="Proteomes" id="UP000195080"/>
    </source>
</evidence>
<evidence type="ECO:0000256" key="2">
    <source>
        <dbReference type="SAM" id="SignalP"/>
    </source>
</evidence>
<keyword evidence="2" id="KW-0732">Signal</keyword>
<reference evidence="4" key="1">
    <citation type="submission" date="2017-05" db="EMBL/GenBank/DDBJ databases">
        <title>The Genome Sequence of EEnterococcus faecalis 9F2_4866.</title>
        <authorList>
            <consortium name="The Broad Institute Genomics Platform"/>
            <consortium name="The Broad Institute Genomic Center for Infectious Diseases"/>
            <person name="Earl A."/>
            <person name="Manson A."/>
            <person name="Schwartman J."/>
            <person name="Gilmore M."/>
            <person name="Abouelleil A."/>
            <person name="Cao P."/>
            <person name="Chapman S."/>
            <person name="Cusick C."/>
            <person name="Shea T."/>
            <person name="Young S."/>
            <person name="Neafsey D."/>
            <person name="Nusbaum C."/>
            <person name="Birren B."/>
        </authorList>
    </citation>
    <scope>NUCLEOTIDE SEQUENCE [LARGE SCALE GENOMIC DNA]</scope>
    <source>
        <strain evidence="4">12C11_DIV0727</strain>
    </source>
</reference>
<evidence type="ECO:0008006" key="5">
    <source>
        <dbReference type="Google" id="ProtNLM"/>
    </source>
</evidence>
<keyword evidence="4" id="KW-1185">Reference proteome</keyword>
<proteinExistence type="predicted"/>
<evidence type="ECO:0000313" key="3">
    <source>
        <dbReference type="EMBL" id="WYJ86886.1"/>
    </source>
</evidence>
<feature type="region of interest" description="Disordered" evidence="1">
    <location>
        <begin position="54"/>
        <end position="90"/>
    </location>
</feature>
<name>A0ABZ2T687_9ENTE</name>
<organism evidence="3 4">
    <name type="scientific">Candidatus Enterococcus lemimoniae</name>
    <dbReference type="NCBI Taxonomy" id="1834167"/>
    <lineage>
        <taxon>Bacteria</taxon>
        <taxon>Bacillati</taxon>
        <taxon>Bacillota</taxon>
        <taxon>Bacilli</taxon>
        <taxon>Lactobacillales</taxon>
        <taxon>Enterococcaceae</taxon>
        <taxon>Enterococcus</taxon>
    </lineage>
</organism>
<dbReference type="EMBL" id="CP147248">
    <property type="protein sequence ID" value="WYJ86886.1"/>
    <property type="molecule type" value="Genomic_DNA"/>
</dbReference>
<feature type="compositionally biased region" description="Basic and acidic residues" evidence="1">
    <location>
        <begin position="67"/>
        <end position="84"/>
    </location>
</feature>
<feature type="signal peptide" evidence="2">
    <location>
        <begin position="1"/>
        <end position="44"/>
    </location>
</feature>
<sequence length="814" mass="89861">MKNRHIILLYKKNKRMEVFKLKYYKPMCLLSFFCLFLFSLPTYANESANQEIEESSVETQKLQPADDNEKIEGNSDATSERISDTTKGLSSIPEGGITINGLFDNPIGGTGFTIKNYPPSTSSNNGFPYSEVTIGGKDNWVAMWSLENNKLDFSKSFKGRMFVNFGSIQSDGFTFTIHNDPKKTQALTTSQDKKSDGQNLGVYGSNGSSKSLFNTYYPNTGAIKNSFSVEFDLYTNGIARYPNAYDISEYGYEFDAPHMAYTFPGNLDLTYQAIDKSVLGNISDVDGWFSGLGMVGRTARVKHRMLSDLNIALKKNVRDNTWYEFNFSFDFDKKEFAYFLRDPNTDISTSPVLVPWNLLSSELKLSATNTTAYWGFTAANGASSGNVKVVFADAPVPLSYDLKNEVTNKKGEELALENNGGNTSVYATKGEQVSFKTTATIQDLAYTSTTNIYQVGLSAAQFDLTSIGTVQGKINGQVVGSYTPSIDTTTNKFYITIPGTIKKGDAVELAFSAKSNLTLKADEIATFSSSLYLTNTSTGNQDFLSSMPVHFLLKYVSDPFNVSWTSDSLTTTITKEIDQGALKETGYPLTFYYSGGTAASTINYKVLKNGELVLDDTILNDSNTTTQKSKELLIPKGALTYGENLLDIVIYEEANAANVNQLSATIKVTGVLQLTKVPSILSWTNLKIGETKGVVARDAGNAIDLTVSDSRQNQMNDWYVSISTTAKDSSVLSDSSFLWQTKEGERQPIPDKQSGNTLNIMDPTKASLKDTYYYQLHLENTAGVLLNNKKYLAIGTYNNDRAIQWTLNQVYTPK</sequence>
<feature type="chain" id="PRO_5046331805" description="WxL domain-containing protein" evidence="2">
    <location>
        <begin position="45"/>
        <end position="814"/>
    </location>
</feature>
<evidence type="ECO:0000256" key="1">
    <source>
        <dbReference type="SAM" id="MobiDB-lite"/>
    </source>
</evidence>
<protein>
    <recommendedName>
        <fullName evidence="5">WxL domain-containing protein</fullName>
    </recommendedName>
</protein>
<reference evidence="3 4" key="2">
    <citation type="submission" date="2024-03" db="EMBL/GenBank/DDBJ databases">
        <title>The Genome Sequence of Enterococcus sp. DIV0727d.</title>
        <authorList>
            <consortium name="The Broad Institute Genomics Platform"/>
            <consortium name="The Broad Institute Microbial Omics Core"/>
            <consortium name="The Broad Institute Genomic Center for Infectious Diseases"/>
            <person name="Earl A."/>
            <person name="Manson A."/>
            <person name="Gilmore M."/>
            <person name="Schwartman J."/>
            <person name="Shea T."/>
            <person name="Abouelleil A."/>
            <person name="Cao P."/>
            <person name="Chapman S."/>
            <person name="Cusick C."/>
            <person name="Young S."/>
            <person name="Neafsey D."/>
            <person name="Nusbaum C."/>
            <person name="Birren B."/>
        </authorList>
    </citation>
    <scope>NUCLEOTIDE SEQUENCE [LARGE SCALE GENOMIC DNA]</scope>
    <source>
        <strain evidence="3 4">12C11_DIV0727</strain>
    </source>
</reference>
<accession>A0ABZ2T687</accession>
<dbReference type="Proteomes" id="UP000195080">
    <property type="component" value="Chromosome"/>
</dbReference>
<dbReference type="SUPFAM" id="SSF49899">
    <property type="entry name" value="Concanavalin A-like lectins/glucanases"/>
    <property type="match status" value="1"/>
</dbReference>
<dbReference type="InterPro" id="IPR013320">
    <property type="entry name" value="ConA-like_dom_sf"/>
</dbReference>